<evidence type="ECO:0000256" key="2">
    <source>
        <dbReference type="ARBA" id="ARBA00022525"/>
    </source>
</evidence>
<dbReference type="PANTHER" id="PTHR24049:SF22">
    <property type="entry name" value="DROSOPHILA CRUMBS HOMOLOG"/>
    <property type="match status" value="1"/>
</dbReference>
<keyword evidence="10" id="KW-1133">Transmembrane helix</keyword>
<keyword evidence="4 11" id="KW-0732">Signal</keyword>
<dbReference type="GO" id="GO:0032991">
    <property type="term" value="C:protein-containing complex"/>
    <property type="evidence" value="ECO:0007669"/>
    <property type="project" value="TreeGrafter"/>
</dbReference>
<evidence type="ECO:0000256" key="7">
    <source>
        <dbReference type="ARBA" id="ARBA00023180"/>
    </source>
</evidence>
<dbReference type="PROSITE" id="PS50026">
    <property type="entry name" value="EGF_3"/>
    <property type="match status" value="1"/>
</dbReference>
<dbReference type="GO" id="GO:0005886">
    <property type="term" value="C:plasma membrane"/>
    <property type="evidence" value="ECO:0007669"/>
    <property type="project" value="TreeGrafter"/>
</dbReference>
<name>A0A5S6QLH0_TRIMR</name>
<dbReference type="GO" id="GO:0007399">
    <property type="term" value="P:nervous system development"/>
    <property type="evidence" value="ECO:0007669"/>
    <property type="project" value="UniProtKB-ARBA"/>
</dbReference>
<evidence type="ECO:0000313" key="14">
    <source>
        <dbReference type="WBParaSite" id="TMUE_2000008181.1"/>
    </source>
</evidence>
<dbReference type="GO" id="GO:0005576">
    <property type="term" value="C:extracellular region"/>
    <property type="evidence" value="ECO:0007669"/>
    <property type="project" value="UniProtKB-SubCell"/>
</dbReference>
<comment type="subcellular location">
    <subcellularLocation>
        <location evidence="1">Secreted</location>
    </subcellularLocation>
</comment>
<dbReference type="CDD" id="cd00054">
    <property type="entry name" value="EGF_CA"/>
    <property type="match status" value="1"/>
</dbReference>
<dbReference type="WBParaSite" id="TMUE_2000008181.3">
    <property type="protein sequence ID" value="TMUE_2000008181.3"/>
    <property type="gene ID" value="WBGene00302661"/>
</dbReference>
<reference evidence="14" key="3">
    <citation type="submission" date="2019-12" db="UniProtKB">
        <authorList>
            <consortium name="WormBaseParasite"/>
        </authorList>
    </citation>
    <scope>IDENTIFICATION</scope>
</reference>
<dbReference type="GO" id="GO:0007157">
    <property type="term" value="P:heterophilic cell-cell adhesion via plasma membrane cell adhesion molecules"/>
    <property type="evidence" value="ECO:0007669"/>
    <property type="project" value="TreeGrafter"/>
</dbReference>
<evidence type="ECO:0000256" key="3">
    <source>
        <dbReference type="ARBA" id="ARBA00022536"/>
    </source>
</evidence>
<evidence type="ECO:0000256" key="10">
    <source>
        <dbReference type="SAM" id="Phobius"/>
    </source>
</evidence>
<keyword evidence="7" id="KW-0325">Glycoprotein</keyword>
<dbReference type="FunFam" id="2.10.25.10:FF:000045">
    <property type="entry name" value="Slit guidance ligand 2"/>
    <property type="match status" value="1"/>
</dbReference>
<reference evidence="13" key="2">
    <citation type="submission" date="2014-03" db="EMBL/GenBank/DDBJ databases">
        <title>The whipworm genome and dual-species transcriptomics of an intimate host-pathogen interaction.</title>
        <authorList>
            <person name="Foth B.J."/>
            <person name="Tsai I.J."/>
            <person name="Reid A.J."/>
            <person name="Bancroft A.J."/>
            <person name="Nichol S."/>
            <person name="Tracey A."/>
            <person name="Holroyd N."/>
            <person name="Cotton J.A."/>
            <person name="Stanley E.J."/>
            <person name="Zarowiecki M."/>
            <person name="Liu J.Z."/>
            <person name="Huckvale T."/>
            <person name="Cooper P.J."/>
            <person name="Grencis R.K."/>
            <person name="Berriman M."/>
        </authorList>
    </citation>
    <scope>NUCLEOTIDE SEQUENCE [LARGE SCALE GENOMIC DNA]</scope>
    <source>
        <strain evidence="13">Edinburgh</strain>
    </source>
</reference>
<feature type="disulfide bond" evidence="8">
    <location>
        <begin position="301"/>
        <end position="310"/>
    </location>
</feature>
<dbReference type="SMART" id="SM00181">
    <property type="entry name" value="EGF"/>
    <property type="match status" value="1"/>
</dbReference>
<accession>A0A5S6QLH0</accession>
<organism evidence="13 14">
    <name type="scientific">Trichuris muris</name>
    <name type="common">Mouse whipworm</name>
    <dbReference type="NCBI Taxonomy" id="70415"/>
    <lineage>
        <taxon>Eukaryota</taxon>
        <taxon>Metazoa</taxon>
        <taxon>Ecdysozoa</taxon>
        <taxon>Nematoda</taxon>
        <taxon>Enoplea</taxon>
        <taxon>Dorylaimia</taxon>
        <taxon>Trichinellida</taxon>
        <taxon>Trichuridae</taxon>
        <taxon>Trichuris</taxon>
    </lineage>
</organism>
<dbReference type="Pfam" id="PF00008">
    <property type="entry name" value="EGF"/>
    <property type="match status" value="1"/>
</dbReference>
<dbReference type="InterPro" id="IPR051022">
    <property type="entry name" value="Notch_Cell-Fate_Det"/>
</dbReference>
<keyword evidence="3 8" id="KW-0245">EGF-like domain</keyword>
<keyword evidence="10" id="KW-0812">Transmembrane</keyword>
<feature type="signal peptide" evidence="11">
    <location>
        <begin position="1"/>
        <end position="23"/>
    </location>
</feature>
<dbReference type="PROSITE" id="PS01186">
    <property type="entry name" value="EGF_2"/>
    <property type="match status" value="1"/>
</dbReference>
<evidence type="ECO:0000313" key="13">
    <source>
        <dbReference type="Proteomes" id="UP000046395"/>
    </source>
</evidence>
<dbReference type="AlphaFoldDB" id="A0A5S6QLH0"/>
<keyword evidence="5" id="KW-0677">Repeat</keyword>
<dbReference type="GO" id="GO:0045197">
    <property type="term" value="P:establishment or maintenance of epithelial cell apical/basal polarity"/>
    <property type="evidence" value="ECO:0007669"/>
    <property type="project" value="TreeGrafter"/>
</dbReference>
<dbReference type="WBParaSite" id="TMUE_2000008181.1">
    <property type="protein sequence ID" value="TMUE_2000008181.1"/>
    <property type="gene ID" value="WBGene00302661"/>
</dbReference>
<dbReference type="PANTHER" id="PTHR24049">
    <property type="entry name" value="CRUMBS FAMILY MEMBER"/>
    <property type="match status" value="1"/>
</dbReference>
<dbReference type="PROSITE" id="PS00010">
    <property type="entry name" value="ASX_HYDROXYL"/>
    <property type="match status" value="1"/>
</dbReference>
<dbReference type="STRING" id="70415.A0A5S6QLH0"/>
<evidence type="ECO:0000256" key="11">
    <source>
        <dbReference type="SAM" id="SignalP"/>
    </source>
</evidence>
<feature type="region of interest" description="Disordered" evidence="9">
    <location>
        <begin position="379"/>
        <end position="403"/>
    </location>
</feature>
<evidence type="ECO:0000259" key="12">
    <source>
        <dbReference type="PROSITE" id="PS50026"/>
    </source>
</evidence>
<dbReference type="Gene3D" id="2.10.25.10">
    <property type="entry name" value="Laminin"/>
    <property type="match status" value="1"/>
</dbReference>
<dbReference type="SUPFAM" id="SSF57196">
    <property type="entry name" value="EGF/Laminin"/>
    <property type="match status" value="1"/>
</dbReference>
<dbReference type="PROSITE" id="PS00022">
    <property type="entry name" value="EGF_1"/>
    <property type="match status" value="2"/>
</dbReference>
<dbReference type="InterPro" id="IPR000742">
    <property type="entry name" value="EGF"/>
</dbReference>
<protein>
    <submittedName>
        <fullName evidence="14">EGF-like domain-containing protein</fullName>
    </submittedName>
</protein>
<feature type="chain" id="PRO_5044624315" evidence="11">
    <location>
        <begin position="24"/>
        <end position="403"/>
    </location>
</feature>
<keyword evidence="13" id="KW-1185">Reference proteome</keyword>
<dbReference type="InterPro" id="IPR001881">
    <property type="entry name" value="EGF-like_Ca-bd_dom"/>
</dbReference>
<dbReference type="WBParaSite" id="TMUE_2000008181.4">
    <property type="protein sequence ID" value="TMUE_2000008181.4"/>
    <property type="gene ID" value="WBGene00302661"/>
</dbReference>
<evidence type="ECO:0000256" key="1">
    <source>
        <dbReference type="ARBA" id="ARBA00004613"/>
    </source>
</evidence>
<evidence type="ECO:0000256" key="6">
    <source>
        <dbReference type="ARBA" id="ARBA00023157"/>
    </source>
</evidence>
<sequence length="403" mass="46313">MNIPMEYLSALFSILFLLFKAEAPKSCPFENNALNYRGYRIDNWCFTLVSEDESVKRQLARSYEPLLRIYCATNFKEGKLHYFNTKEASEANFWLTGNGDTIILNETNLTEANAFICSHRPYEDCYSYEESVCRFIKERNACFLQNVLHVEQEPEMPYGIACPNYTGSGLLRPCQCSTCKYSKWTAWNSFVDKNGHTVFTRYRPRSAEQWPCLADHKRCCAYIAVPKLGIRGDIPINEIMKKVSCAEGGRPVPELFHSKRCECEEEYNGVFCEIYIGGCVTHQCKNNGTCIDSQPGYRCKCKRGFAGDNCEIRMTDDEIKVAERSPYQHISITMGYIFCAAVLMFTVTLIIIKLIKPKLRRNPLLQMMLQQDDVTWSSEASDEDTSLMNSEETNDDKVHRAPR</sequence>
<keyword evidence="2" id="KW-0964">Secreted</keyword>
<evidence type="ECO:0000256" key="9">
    <source>
        <dbReference type="SAM" id="MobiDB-lite"/>
    </source>
</evidence>
<dbReference type="GO" id="GO:0005509">
    <property type="term" value="F:calcium ion binding"/>
    <property type="evidence" value="ECO:0007669"/>
    <property type="project" value="InterPro"/>
</dbReference>
<dbReference type="WBParaSite" id="TMUE_2000008181.2">
    <property type="protein sequence ID" value="TMUE_2000008181.2"/>
    <property type="gene ID" value="WBGene00302661"/>
</dbReference>
<dbReference type="Proteomes" id="UP000046395">
    <property type="component" value="Unassembled WGS sequence"/>
</dbReference>
<keyword evidence="10" id="KW-0472">Membrane</keyword>
<dbReference type="InterPro" id="IPR000152">
    <property type="entry name" value="EGF-type_Asp/Asn_hydroxyl_site"/>
</dbReference>
<keyword evidence="6 8" id="KW-1015">Disulfide bond</keyword>
<proteinExistence type="predicted"/>
<evidence type="ECO:0000256" key="4">
    <source>
        <dbReference type="ARBA" id="ARBA00022729"/>
    </source>
</evidence>
<evidence type="ECO:0000256" key="8">
    <source>
        <dbReference type="PROSITE-ProRule" id="PRU00076"/>
    </source>
</evidence>
<dbReference type="SMART" id="SM00179">
    <property type="entry name" value="EGF_CA"/>
    <property type="match status" value="1"/>
</dbReference>
<comment type="caution">
    <text evidence="8">Lacks conserved residue(s) required for the propagation of feature annotation.</text>
</comment>
<feature type="domain" description="EGF-like" evidence="12">
    <location>
        <begin position="275"/>
        <end position="311"/>
    </location>
</feature>
<reference evidence="13" key="1">
    <citation type="submission" date="2013-11" db="EMBL/GenBank/DDBJ databases">
        <authorList>
            <person name="Aslett M."/>
        </authorList>
    </citation>
    <scope>NUCLEOTIDE SEQUENCE [LARGE SCALE GENOMIC DNA]</scope>
    <source>
        <strain evidence="13">Edinburgh</strain>
    </source>
</reference>
<evidence type="ECO:0000256" key="5">
    <source>
        <dbReference type="ARBA" id="ARBA00022737"/>
    </source>
</evidence>
<feature type="transmembrane region" description="Helical" evidence="10">
    <location>
        <begin position="334"/>
        <end position="355"/>
    </location>
</feature>